<keyword evidence="2" id="KW-1185">Reference proteome</keyword>
<proteinExistence type="predicted"/>
<dbReference type="EMBL" id="JAVFWL010000004">
    <property type="protein sequence ID" value="KAK6748070.1"/>
    <property type="molecule type" value="Genomic_DNA"/>
</dbReference>
<protein>
    <submittedName>
        <fullName evidence="1">Uncharacterized protein</fullName>
    </submittedName>
</protein>
<comment type="caution">
    <text evidence="1">The sequence shown here is derived from an EMBL/GenBank/DDBJ whole genome shotgun (WGS) entry which is preliminary data.</text>
</comment>
<name>A0ABR1DC41_NECAM</name>
<sequence length="79" mass="8928">MRALIPVRYSKSNQFDLSSFENVPEFSLDRNNEALYSPYAEGGDGMGASADSSHKSIASLRRQEEKMNFVDGFMTKMIR</sequence>
<reference evidence="1 2" key="1">
    <citation type="submission" date="2023-08" db="EMBL/GenBank/DDBJ databases">
        <title>A Necator americanus chromosomal reference genome.</title>
        <authorList>
            <person name="Ilik V."/>
            <person name="Petrzelkova K.J."/>
            <person name="Pardy F."/>
            <person name="Fuh T."/>
            <person name="Niatou-Singa F.S."/>
            <person name="Gouil Q."/>
            <person name="Baker L."/>
            <person name="Ritchie M.E."/>
            <person name="Jex A.R."/>
            <person name="Gazzola D."/>
            <person name="Li H."/>
            <person name="Toshio Fujiwara R."/>
            <person name="Zhan B."/>
            <person name="Aroian R.V."/>
            <person name="Pafco B."/>
            <person name="Schwarz E.M."/>
        </authorList>
    </citation>
    <scope>NUCLEOTIDE SEQUENCE [LARGE SCALE GENOMIC DNA]</scope>
    <source>
        <strain evidence="1 2">Aroian</strain>
        <tissue evidence="1">Whole animal</tissue>
    </source>
</reference>
<organism evidence="1 2">
    <name type="scientific">Necator americanus</name>
    <name type="common">Human hookworm</name>
    <dbReference type="NCBI Taxonomy" id="51031"/>
    <lineage>
        <taxon>Eukaryota</taxon>
        <taxon>Metazoa</taxon>
        <taxon>Ecdysozoa</taxon>
        <taxon>Nematoda</taxon>
        <taxon>Chromadorea</taxon>
        <taxon>Rhabditida</taxon>
        <taxon>Rhabditina</taxon>
        <taxon>Rhabditomorpha</taxon>
        <taxon>Strongyloidea</taxon>
        <taxon>Ancylostomatidae</taxon>
        <taxon>Bunostominae</taxon>
        <taxon>Necator</taxon>
    </lineage>
</organism>
<gene>
    <name evidence="1" type="primary">Necator_chrIV.g14264</name>
    <name evidence="1" type="ORF">RB195_000970</name>
</gene>
<accession>A0ABR1DC41</accession>
<dbReference type="Proteomes" id="UP001303046">
    <property type="component" value="Unassembled WGS sequence"/>
</dbReference>
<evidence type="ECO:0000313" key="1">
    <source>
        <dbReference type="EMBL" id="KAK6748070.1"/>
    </source>
</evidence>
<evidence type="ECO:0000313" key="2">
    <source>
        <dbReference type="Proteomes" id="UP001303046"/>
    </source>
</evidence>